<dbReference type="Pfam" id="PF18262">
    <property type="entry name" value="PhetRS_B1"/>
    <property type="match status" value="1"/>
</dbReference>
<sequence length="667" mass="73473">MPTVGVNRDKLFEKLGKAYTDEEFDQLCFEYGIELDDVTSEKEMLRKELASTVAKGADSKLAAEAAAASEEVIYKIDIPANRYDMLCVEGIARALNIFRGTQAAPQYRLADMATGKQPLQMVVKPETALVRPFVVCAVLRGVQFDAARYNSFIDLQDKLHQNLCRQRTLVAIGTHDLSTIQGPFTYEALPPEEIKFIPLKQTREFNAKELMQYYLDNDQKLKKFVPIIQSSVVYPVLYDANRVVLSLPPIINGAHSALAFGSFPASCSPSFHTPHSPSTHMITLDTRDVFIECTATDLTKAKIVLNTVVTMFAEYASTPFEVEPVEVVDVLGNKTLYPDLSYRSLTLTTDYVNSLLGLQLPGEEIVKLLTKMQVAAELGDGKELTVRVPPTRSDILHACDVAEDVAIAHGYNNIPKRIPPTATQGRELPLNQLTELLRAEVAMAGFTEVLTWALVSRAENFENMRRPDDGCTAVEIGNPATAEFEVCRSSLLSSALKTLAANKDNALPIKLFEVSDAIMLDESRSVGARNERRLVAVYCAKESGFEIIHGLLNRVMDVLGVPYKEDPVSAGAPVTYHWSPSADPALFPGRQAAIFTGKDAQVGVFGIVHPEVLAAFDVPYPVSALELNLEPFVFNQFYESLLEPLSVVPAAAQAMKVLCDHQRPLKT</sequence>
<dbReference type="InterPro" id="IPR045864">
    <property type="entry name" value="aa-tRNA-synth_II/BPL/LPL"/>
</dbReference>
<evidence type="ECO:0000256" key="14">
    <source>
        <dbReference type="ARBA" id="ARBA00033189"/>
    </source>
</evidence>
<dbReference type="SMART" id="SM00874">
    <property type="entry name" value="B5"/>
    <property type="match status" value="1"/>
</dbReference>
<dbReference type="GO" id="GO:0000287">
    <property type="term" value="F:magnesium ion binding"/>
    <property type="evidence" value="ECO:0007669"/>
    <property type="project" value="InterPro"/>
</dbReference>
<evidence type="ECO:0000256" key="5">
    <source>
        <dbReference type="ARBA" id="ARBA00012814"/>
    </source>
</evidence>
<dbReference type="InParanoid" id="D8TLK1"/>
<dbReference type="InterPro" id="IPR009061">
    <property type="entry name" value="DNA-bd_dom_put_sf"/>
</dbReference>
<dbReference type="KEGG" id="vcn:VOLCADRAFT_120443"/>
<dbReference type="FunFam" id="3.30.56.10:FF:000008">
    <property type="entry name" value="Phenylalanyl-tRNA synthetase subunit beta"/>
    <property type="match status" value="1"/>
</dbReference>
<dbReference type="Gene3D" id="3.50.40.10">
    <property type="entry name" value="Phenylalanyl-trna Synthetase, Chain B, domain 3"/>
    <property type="match status" value="2"/>
</dbReference>
<keyword evidence="7" id="KW-0436">Ligase</keyword>
<dbReference type="AlphaFoldDB" id="D8TLK1"/>
<evidence type="ECO:0000313" key="17">
    <source>
        <dbReference type="EMBL" id="EFJ51749.1"/>
    </source>
</evidence>
<evidence type="ECO:0000256" key="11">
    <source>
        <dbReference type="ARBA" id="ARBA00022842"/>
    </source>
</evidence>
<evidence type="ECO:0000256" key="9">
    <source>
        <dbReference type="ARBA" id="ARBA00022741"/>
    </source>
</evidence>
<evidence type="ECO:0000256" key="3">
    <source>
        <dbReference type="ARBA" id="ARBA00007438"/>
    </source>
</evidence>
<keyword evidence="6" id="KW-0963">Cytoplasm</keyword>
<keyword evidence="11" id="KW-0460">Magnesium</keyword>
<keyword evidence="10" id="KW-0067">ATP-binding</keyword>
<dbReference type="SMART" id="SM00873">
    <property type="entry name" value="B3_4"/>
    <property type="match status" value="1"/>
</dbReference>
<dbReference type="Pfam" id="PF17759">
    <property type="entry name" value="tRNA_synthFbeta"/>
    <property type="match status" value="1"/>
</dbReference>
<dbReference type="GO" id="GO:0004826">
    <property type="term" value="F:phenylalanine-tRNA ligase activity"/>
    <property type="evidence" value="ECO:0007669"/>
    <property type="project" value="UniProtKB-EC"/>
</dbReference>
<dbReference type="GO" id="GO:0003723">
    <property type="term" value="F:RNA binding"/>
    <property type="evidence" value="ECO:0007669"/>
    <property type="project" value="InterPro"/>
</dbReference>
<protein>
    <recommendedName>
        <fullName evidence="5">phenylalanine--tRNA ligase</fullName>
        <ecNumber evidence="5">6.1.1.20</ecNumber>
    </recommendedName>
    <alternativeName>
        <fullName evidence="14">Phenylalanyl-tRNA synthetase beta subunit</fullName>
    </alternativeName>
</protein>
<dbReference type="InterPro" id="IPR040659">
    <property type="entry name" value="PhetRS_B1"/>
</dbReference>
<comment type="subunit">
    <text evidence="4">Tetramer of two alpha and two beta subunits.</text>
</comment>
<dbReference type="OrthoDB" id="1698572at2759"/>
<dbReference type="SUPFAM" id="SSF46955">
    <property type="entry name" value="Putative DNA-binding domain"/>
    <property type="match status" value="2"/>
</dbReference>
<evidence type="ECO:0000256" key="10">
    <source>
        <dbReference type="ARBA" id="ARBA00022840"/>
    </source>
</evidence>
<keyword evidence="8" id="KW-0479">Metal-binding</keyword>
<comment type="catalytic activity">
    <reaction evidence="15">
        <text>tRNA(Phe) + L-phenylalanine + ATP = L-phenylalanyl-tRNA(Phe) + AMP + diphosphate + H(+)</text>
        <dbReference type="Rhea" id="RHEA:19413"/>
        <dbReference type="Rhea" id="RHEA-COMP:9668"/>
        <dbReference type="Rhea" id="RHEA-COMP:9699"/>
        <dbReference type="ChEBI" id="CHEBI:15378"/>
        <dbReference type="ChEBI" id="CHEBI:30616"/>
        <dbReference type="ChEBI" id="CHEBI:33019"/>
        <dbReference type="ChEBI" id="CHEBI:58095"/>
        <dbReference type="ChEBI" id="CHEBI:78442"/>
        <dbReference type="ChEBI" id="CHEBI:78531"/>
        <dbReference type="ChEBI" id="CHEBI:456215"/>
        <dbReference type="EC" id="6.1.1.20"/>
    </reaction>
</comment>
<name>D8TLK1_VOLCA</name>
<dbReference type="FunFam" id="3.50.40.10:FF:000002">
    <property type="entry name" value="phenylalanine--tRNA ligase beta subunit"/>
    <property type="match status" value="1"/>
</dbReference>
<keyword evidence="18" id="KW-1185">Reference proteome</keyword>
<evidence type="ECO:0000256" key="12">
    <source>
        <dbReference type="ARBA" id="ARBA00022917"/>
    </source>
</evidence>
<comment type="cofactor">
    <cofactor evidence="1">
        <name>Mg(2+)</name>
        <dbReference type="ChEBI" id="CHEBI:18420"/>
    </cofactor>
</comment>
<proteinExistence type="inferred from homology"/>
<dbReference type="GO" id="GO:0006432">
    <property type="term" value="P:phenylalanyl-tRNA aminoacylation"/>
    <property type="evidence" value="ECO:0007669"/>
    <property type="project" value="InterPro"/>
</dbReference>
<evidence type="ECO:0000256" key="13">
    <source>
        <dbReference type="ARBA" id="ARBA00023146"/>
    </source>
</evidence>
<evidence type="ECO:0000256" key="2">
    <source>
        <dbReference type="ARBA" id="ARBA00004496"/>
    </source>
</evidence>
<comment type="subcellular location">
    <subcellularLocation>
        <location evidence="2">Cytoplasm</location>
    </subcellularLocation>
</comment>
<keyword evidence="9" id="KW-0547">Nucleotide-binding</keyword>
<keyword evidence="13" id="KW-0030">Aminoacyl-tRNA synthetase</keyword>
<evidence type="ECO:0000256" key="15">
    <source>
        <dbReference type="ARBA" id="ARBA00049255"/>
    </source>
</evidence>
<dbReference type="GeneID" id="9620122"/>
<dbReference type="PROSITE" id="PS51483">
    <property type="entry name" value="B5"/>
    <property type="match status" value="1"/>
</dbReference>
<evidence type="ECO:0000256" key="1">
    <source>
        <dbReference type="ARBA" id="ARBA00001946"/>
    </source>
</evidence>
<dbReference type="Gene3D" id="3.30.930.10">
    <property type="entry name" value="Bira Bifunctional Protein, Domain 2"/>
    <property type="match status" value="1"/>
</dbReference>
<evidence type="ECO:0000256" key="6">
    <source>
        <dbReference type="ARBA" id="ARBA00022490"/>
    </source>
</evidence>
<accession>D8TLK1</accession>
<evidence type="ECO:0000256" key="4">
    <source>
        <dbReference type="ARBA" id="ARBA00011209"/>
    </source>
</evidence>
<dbReference type="SUPFAM" id="SSF55681">
    <property type="entry name" value="Class II aaRS and biotin synthetases"/>
    <property type="match status" value="1"/>
</dbReference>
<dbReference type="InterPro" id="IPR041616">
    <property type="entry name" value="PheRS_beta_core"/>
</dbReference>
<dbReference type="FunFam" id="3.30.930.10:FF:000059">
    <property type="entry name" value="phenylalanine--tRNA ligase beta subunit"/>
    <property type="match status" value="1"/>
</dbReference>
<comment type="similarity">
    <text evidence="3">Belongs to the phenylalanyl-tRNA synthetase beta subunit family. Type 2 subfamily.</text>
</comment>
<feature type="domain" description="B5" evidence="16">
    <location>
        <begin position="340"/>
        <end position="416"/>
    </location>
</feature>
<organism evidence="18">
    <name type="scientific">Volvox carteri f. nagariensis</name>
    <dbReference type="NCBI Taxonomy" id="3068"/>
    <lineage>
        <taxon>Eukaryota</taxon>
        <taxon>Viridiplantae</taxon>
        <taxon>Chlorophyta</taxon>
        <taxon>core chlorophytes</taxon>
        <taxon>Chlorophyceae</taxon>
        <taxon>CS clade</taxon>
        <taxon>Chlamydomonadales</taxon>
        <taxon>Volvocaceae</taxon>
        <taxon>Volvox</taxon>
    </lineage>
</organism>
<dbReference type="Gene3D" id="3.30.56.10">
    <property type="match status" value="2"/>
</dbReference>
<dbReference type="STRING" id="3068.D8TLK1"/>
<dbReference type="PANTHER" id="PTHR10947">
    <property type="entry name" value="PHENYLALANYL-TRNA SYNTHETASE BETA CHAIN AND LEUCINE-RICH REPEAT-CONTAINING PROTEIN 47"/>
    <property type="match status" value="1"/>
</dbReference>
<dbReference type="Pfam" id="PF03484">
    <property type="entry name" value="B5"/>
    <property type="match status" value="1"/>
</dbReference>
<dbReference type="InterPro" id="IPR045060">
    <property type="entry name" value="Phe-tRNA-ligase_IIc_bsu"/>
</dbReference>
<dbReference type="GO" id="GO:0005524">
    <property type="term" value="F:ATP binding"/>
    <property type="evidence" value="ECO:0007669"/>
    <property type="project" value="UniProtKB-KW"/>
</dbReference>
<dbReference type="PANTHER" id="PTHR10947:SF0">
    <property type="entry name" value="PHENYLALANINE--TRNA LIGASE BETA SUBUNIT"/>
    <property type="match status" value="1"/>
</dbReference>
<evidence type="ECO:0000256" key="8">
    <source>
        <dbReference type="ARBA" id="ARBA00022723"/>
    </source>
</evidence>
<gene>
    <name evidence="17" type="ORF">VOLCADRAFT_120443</name>
</gene>
<dbReference type="Proteomes" id="UP000001058">
    <property type="component" value="Unassembled WGS sequence"/>
</dbReference>
<dbReference type="InterPro" id="IPR005146">
    <property type="entry name" value="B3/B4_tRNA-bd"/>
</dbReference>
<dbReference type="RefSeq" id="XP_002947159.1">
    <property type="nucleotide sequence ID" value="XM_002947113.1"/>
</dbReference>
<dbReference type="GO" id="GO:0009328">
    <property type="term" value="C:phenylalanine-tRNA ligase complex"/>
    <property type="evidence" value="ECO:0007669"/>
    <property type="project" value="TreeGrafter"/>
</dbReference>
<dbReference type="InterPro" id="IPR020825">
    <property type="entry name" value="Phe-tRNA_synthase-like_B3/B4"/>
</dbReference>
<dbReference type="CDD" id="cd00769">
    <property type="entry name" value="PheRS_beta_core"/>
    <property type="match status" value="1"/>
</dbReference>
<evidence type="ECO:0000313" key="18">
    <source>
        <dbReference type="Proteomes" id="UP000001058"/>
    </source>
</evidence>
<reference evidence="17 18" key="1">
    <citation type="journal article" date="2010" name="Science">
        <title>Genomic analysis of organismal complexity in the multicellular green alga Volvox carteri.</title>
        <authorList>
            <person name="Prochnik S.E."/>
            <person name="Umen J."/>
            <person name="Nedelcu A.M."/>
            <person name="Hallmann A."/>
            <person name="Miller S.M."/>
            <person name="Nishii I."/>
            <person name="Ferris P."/>
            <person name="Kuo A."/>
            <person name="Mitros T."/>
            <person name="Fritz-Laylin L.K."/>
            <person name="Hellsten U."/>
            <person name="Chapman J."/>
            <person name="Simakov O."/>
            <person name="Rensing S.A."/>
            <person name="Terry A."/>
            <person name="Pangilinan J."/>
            <person name="Kapitonov V."/>
            <person name="Jurka J."/>
            <person name="Salamov A."/>
            <person name="Shapiro H."/>
            <person name="Schmutz J."/>
            <person name="Grimwood J."/>
            <person name="Lindquist E."/>
            <person name="Lucas S."/>
            <person name="Grigoriev I.V."/>
            <person name="Schmitt R."/>
            <person name="Kirk D."/>
            <person name="Rokhsar D.S."/>
        </authorList>
    </citation>
    <scope>NUCLEOTIDE SEQUENCE [LARGE SCALE GENOMIC DNA]</scope>
    <source>
        <strain evidence="18">f. Nagariensis / Eve</strain>
    </source>
</reference>
<dbReference type="EMBL" id="GL378326">
    <property type="protein sequence ID" value="EFJ51749.1"/>
    <property type="molecule type" value="Genomic_DNA"/>
</dbReference>
<evidence type="ECO:0000259" key="16">
    <source>
        <dbReference type="PROSITE" id="PS51483"/>
    </source>
</evidence>
<keyword evidence="12" id="KW-0648">Protein biosynthesis</keyword>
<dbReference type="eggNOG" id="KOG2472">
    <property type="taxonomic scope" value="Eukaryota"/>
</dbReference>
<dbReference type="FunCoup" id="D8TLK1">
    <property type="interactions" value="2043"/>
</dbReference>
<dbReference type="EC" id="6.1.1.20" evidence="5"/>
<dbReference type="InterPro" id="IPR005147">
    <property type="entry name" value="tRNA_synthase_B5-dom"/>
</dbReference>
<evidence type="ECO:0000256" key="7">
    <source>
        <dbReference type="ARBA" id="ARBA00022598"/>
    </source>
</evidence>